<name>A0AAX6EK62_IRIPA</name>
<dbReference type="EMBL" id="JANAVB010035820">
    <property type="protein sequence ID" value="KAJ6804450.1"/>
    <property type="molecule type" value="Genomic_DNA"/>
</dbReference>
<reference evidence="1" key="2">
    <citation type="submission" date="2023-04" db="EMBL/GenBank/DDBJ databases">
        <authorList>
            <person name="Bruccoleri R.E."/>
            <person name="Oakeley E.J."/>
            <person name="Faust A.-M."/>
            <person name="Dessus-Babus S."/>
            <person name="Altorfer M."/>
            <person name="Burckhardt D."/>
            <person name="Oertli M."/>
            <person name="Naumann U."/>
            <person name="Petersen F."/>
            <person name="Wong J."/>
        </authorList>
    </citation>
    <scope>NUCLEOTIDE SEQUENCE</scope>
    <source>
        <strain evidence="1">GSM-AAB239-AS_SAM_17_03QT</strain>
        <tissue evidence="1">Leaf</tissue>
    </source>
</reference>
<protein>
    <submittedName>
        <fullName evidence="1">Uncharacterized protein</fullName>
    </submittedName>
</protein>
<dbReference type="InterPro" id="IPR013078">
    <property type="entry name" value="His_Pase_superF_clade-1"/>
</dbReference>
<dbReference type="Gene3D" id="3.40.50.1240">
    <property type="entry name" value="Phosphoglycerate mutase-like"/>
    <property type="match status" value="1"/>
</dbReference>
<evidence type="ECO:0000313" key="2">
    <source>
        <dbReference type="Proteomes" id="UP001140949"/>
    </source>
</evidence>
<dbReference type="PANTHER" id="PTHR16469">
    <property type="entry name" value="UBIQUITIN-ASSOCIATED AND SH3 DOMAIN-CONTAINING BA-RELATED"/>
    <property type="match status" value="1"/>
</dbReference>
<dbReference type="InterPro" id="IPR051710">
    <property type="entry name" value="Phosphatase_SH3-domain"/>
</dbReference>
<accession>A0AAX6EK62</accession>
<keyword evidence="2" id="KW-1185">Reference proteome</keyword>
<dbReference type="SUPFAM" id="SSF53254">
    <property type="entry name" value="Phosphoglycerate mutase-like"/>
    <property type="match status" value="1"/>
</dbReference>
<proteinExistence type="predicted"/>
<dbReference type="Pfam" id="PF00300">
    <property type="entry name" value="His_Phos_1"/>
    <property type="match status" value="1"/>
</dbReference>
<dbReference type="SMART" id="SM00855">
    <property type="entry name" value="PGAM"/>
    <property type="match status" value="1"/>
</dbReference>
<dbReference type="InterPro" id="IPR029033">
    <property type="entry name" value="His_PPase_superfam"/>
</dbReference>
<dbReference type="Proteomes" id="UP001140949">
    <property type="component" value="Unassembled WGS sequence"/>
</dbReference>
<sequence>MESSSSSSSSSSVQNVVVMRHGDRLDAAEPLWSLTAARPWDPPLTEAGKIRAWTTGKRLRGVGFPIHRVVVSPFLRCRQTAREVVVALCSVVADEGLLLSMETSADAPAIDPSKVKVHIEYGLCEVLNSQAMRIDGPAKQGNWFPDVSELEALFPDGTVDHSAGRIYEKMPLWEEPTSVARSRYEDVITALADKFPHENLLLVTHGEAVGVSVSSFTEDTGIEVFNVEYCAFSLLQRTISSTSSLAVAAGKFKMLTENAKSGVYYYSDEDQIETNALPPN</sequence>
<reference evidence="1" key="1">
    <citation type="journal article" date="2023" name="GigaByte">
        <title>Genome assembly of the bearded iris, Iris pallida Lam.</title>
        <authorList>
            <person name="Bruccoleri R.E."/>
            <person name="Oakeley E.J."/>
            <person name="Faust A.M.E."/>
            <person name="Altorfer M."/>
            <person name="Dessus-Babus S."/>
            <person name="Burckhardt D."/>
            <person name="Oertli M."/>
            <person name="Naumann U."/>
            <person name="Petersen F."/>
            <person name="Wong J."/>
        </authorList>
    </citation>
    <scope>NUCLEOTIDE SEQUENCE</scope>
    <source>
        <strain evidence="1">GSM-AAB239-AS_SAM_17_03QT</strain>
    </source>
</reference>
<dbReference type="AlphaFoldDB" id="A0AAX6EK62"/>
<dbReference type="PIRSF" id="PIRSF015897">
    <property type="entry name" value="PRIB5"/>
    <property type="match status" value="1"/>
</dbReference>
<evidence type="ECO:0000313" key="1">
    <source>
        <dbReference type="EMBL" id="KAJ6804450.1"/>
    </source>
</evidence>
<organism evidence="1 2">
    <name type="scientific">Iris pallida</name>
    <name type="common">Sweet iris</name>
    <dbReference type="NCBI Taxonomy" id="29817"/>
    <lineage>
        <taxon>Eukaryota</taxon>
        <taxon>Viridiplantae</taxon>
        <taxon>Streptophyta</taxon>
        <taxon>Embryophyta</taxon>
        <taxon>Tracheophyta</taxon>
        <taxon>Spermatophyta</taxon>
        <taxon>Magnoliopsida</taxon>
        <taxon>Liliopsida</taxon>
        <taxon>Asparagales</taxon>
        <taxon>Iridaceae</taxon>
        <taxon>Iridoideae</taxon>
        <taxon>Irideae</taxon>
        <taxon>Iris</taxon>
    </lineage>
</organism>
<comment type="caution">
    <text evidence="1">The sequence shown here is derived from an EMBL/GenBank/DDBJ whole genome shotgun (WGS) entry which is preliminary data.</text>
</comment>
<gene>
    <name evidence="1" type="ORF">M6B38_183300</name>
</gene>
<dbReference type="InterPro" id="IPR012398">
    <property type="entry name" value="PRIB5"/>
</dbReference>
<dbReference type="PANTHER" id="PTHR16469:SF27">
    <property type="entry name" value="UBIQUITIN-ASSOCIATED AND SH3 DOMAIN-CONTAINING BA-RELATED"/>
    <property type="match status" value="1"/>
</dbReference>
<dbReference type="CDD" id="cd07067">
    <property type="entry name" value="HP_PGM_like"/>
    <property type="match status" value="1"/>
</dbReference>